<dbReference type="eggNOG" id="ENOG502N616">
    <property type="taxonomic scope" value="Archaea"/>
</dbReference>
<name>L9WN48_9EURY</name>
<dbReference type="AlphaFoldDB" id="L9WN48"/>
<comment type="caution">
    <text evidence="1">The sequence shown here is derived from an EMBL/GenBank/DDBJ whole genome shotgun (WGS) entry which is preliminary data.</text>
</comment>
<reference evidence="1 2" key="1">
    <citation type="journal article" date="2014" name="PLoS Genet.">
        <title>Phylogenetically driven sequencing of extremely halophilic archaea reveals strategies for static and dynamic osmo-response.</title>
        <authorList>
            <person name="Becker E.A."/>
            <person name="Seitzer P.M."/>
            <person name="Tritt A."/>
            <person name="Larsen D."/>
            <person name="Krusor M."/>
            <person name="Yao A.I."/>
            <person name="Wu D."/>
            <person name="Madern D."/>
            <person name="Eisen J.A."/>
            <person name="Darling A.E."/>
            <person name="Facciotti M.T."/>
        </authorList>
    </citation>
    <scope>NUCLEOTIDE SEQUENCE [LARGE SCALE GENOMIC DNA]</scope>
    <source>
        <strain evidence="1 2">JCM 12255</strain>
    </source>
</reference>
<accession>L9WN48</accession>
<evidence type="ECO:0000313" key="1">
    <source>
        <dbReference type="EMBL" id="ELY50884.1"/>
    </source>
</evidence>
<dbReference type="OrthoDB" id="296462at2157"/>
<dbReference type="STRING" id="1227499.C493_17901"/>
<dbReference type="Proteomes" id="UP000011602">
    <property type="component" value="Unassembled WGS sequence"/>
</dbReference>
<keyword evidence="2" id="KW-1185">Reference proteome</keyword>
<dbReference type="EMBL" id="AOHZ01000084">
    <property type="protein sequence ID" value="ELY50884.1"/>
    <property type="molecule type" value="Genomic_DNA"/>
</dbReference>
<sequence length="158" mass="17482">MSDPTEDSQYVEIADETTLSDGETDVLVRHVKTPKGERLEVRSATDAIRIDAMGLESLSWQDQDVFGEFLDREYEFPIASESDAATETITEFVISNEYADVAVRVLETAEGDRLVLEAPKKQYSLQADPTCLDALAEQDSTIFSAFLETPHGPDGHAH</sequence>
<evidence type="ECO:0000313" key="2">
    <source>
        <dbReference type="Proteomes" id="UP000011602"/>
    </source>
</evidence>
<dbReference type="RefSeq" id="WP_007260840.1">
    <property type="nucleotide sequence ID" value="NZ_AOHZ01000084.1"/>
</dbReference>
<proteinExistence type="predicted"/>
<gene>
    <name evidence="1" type="ORF">C493_17901</name>
</gene>
<organism evidence="1 2">
    <name type="scientific">Natronolimnohabitans innermongolicus JCM 12255</name>
    <dbReference type="NCBI Taxonomy" id="1227499"/>
    <lineage>
        <taxon>Archaea</taxon>
        <taxon>Methanobacteriati</taxon>
        <taxon>Methanobacteriota</taxon>
        <taxon>Stenosarchaea group</taxon>
        <taxon>Halobacteria</taxon>
        <taxon>Halobacteriales</taxon>
        <taxon>Natrialbaceae</taxon>
        <taxon>Natronolimnohabitans</taxon>
    </lineage>
</organism>
<protein>
    <submittedName>
        <fullName evidence="1">Uncharacterized protein</fullName>
    </submittedName>
</protein>